<dbReference type="Pfam" id="PF21806">
    <property type="entry name" value="DUF6879"/>
    <property type="match status" value="1"/>
</dbReference>
<comment type="caution">
    <text evidence="2">The sequence shown here is derived from an EMBL/GenBank/DDBJ whole genome shotgun (WGS) entry which is preliminary data.</text>
</comment>
<dbReference type="RefSeq" id="WP_311632018.1">
    <property type="nucleotide sequence ID" value="NZ_JAVREN010000030.1"/>
</dbReference>
<dbReference type="Proteomes" id="UP001183388">
    <property type="component" value="Unassembled WGS sequence"/>
</dbReference>
<dbReference type="EMBL" id="JAVREN010000030">
    <property type="protein sequence ID" value="MDT0309067.1"/>
    <property type="molecule type" value="Genomic_DNA"/>
</dbReference>
<name>A0ABU2LCP4_9ACTN</name>
<feature type="domain" description="DUF6879" evidence="1">
    <location>
        <begin position="12"/>
        <end position="174"/>
    </location>
</feature>
<evidence type="ECO:0000259" key="1">
    <source>
        <dbReference type="Pfam" id="PF21806"/>
    </source>
</evidence>
<organism evidence="2 3">
    <name type="scientific">Streptomyces boetiae</name>
    <dbReference type="NCBI Taxonomy" id="3075541"/>
    <lineage>
        <taxon>Bacteria</taxon>
        <taxon>Bacillati</taxon>
        <taxon>Actinomycetota</taxon>
        <taxon>Actinomycetes</taxon>
        <taxon>Kitasatosporales</taxon>
        <taxon>Streptomycetaceae</taxon>
        <taxon>Streptomyces</taxon>
    </lineage>
</organism>
<sequence length="176" mass="19623">MPSPSPPLPPISDLFAAAERTAVHLEARDVYAVAPESEEMATWRATGRRSAPDSPYWRDWVGLVRRTVARGVTVRRARIVSEPVSEYVRFEHAGTPANLAAGEDVRWLPRDHAADLALPDADFWLFDERLVRFGYFDGDGHLTGHDVTDDPAVAALCAQAFEAVWSRATPHEKYEI</sequence>
<accession>A0ABU2LCP4</accession>
<reference evidence="3" key="1">
    <citation type="submission" date="2023-07" db="EMBL/GenBank/DDBJ databases">
        <title>30 novel species of actinomycetes from the DSMZ collection.</title>
        <authorList>
            <person name="Nouioui I."/>
        </authorList>
    </citation>
    <scope>NUCLEOTIDE SEQUENCE [LARGE SCALE GENOMIC DNA]</scope>
    <source>
        <strain evidence="3">DSM 44917</strain>
    </source>
</reference>
<dbReference type="InterPro" id="IPR049244">
    <property type="entry name" value="DUF6879"/>
</dbReference>
<evidence type="ECO:0000313" key="2">
    <source>
        <dbReference type="EMBL" id="MDT0309067.1"/>
    </source>
</evidence>
<gene>
    <name evidence="2" type="ORF">RM780_19180</name>
</gene>
<keyword evidence="3" id="KW-1185">Reference proteome</keyword>
<proteinExistence type="predicted"/>
<protein>
    <recommendedName>
        <fullName evidence="1">DUF6879 domain-containing protein</fullName>
    </recommendedName>
</protein>
<evidence type="ECO:0000313" key="3">
    <source>
        <dbReference type="Proteomes" id="UP001183388"/>
    </source>
</evidence>